<feature type="region of interest" description="Disordered" evidence="1">
    <location>
        <begin position="288"/>
        <end position="310"/>
    </location>
</feature>
<name>A0A8J6BZR2_DIALT</name>
<evidence type="ECO:0000313" key="2">
    <source>
        <dbReference type="EMBL" id="KAG8457237.1"/>
    </source>
</evidence>
<evidence type="ECO:0000313" key="3">
    <source>
        <dbReference type="Proteomes" id="UP000751190"/>
    </source>
</evidence>
<proteinExistence type="predicted"/>
<evidence type="ECO:0000256" key="1">
    <source>
        <dbReference type="SAM" id="MobiDB-lite"/>
    </source>
</evidence>
<dbReference type="SUPFAM" id="SSF53335">
    <property type="entry name" value="S-adenosyl-L-methionine-dependent methyltransferases"/>
    <property type="match status" value="1"/>
</dbReference>
<dbReference type="EMBL" id="JAGTXO010000077">
    <property type="protein sequence ID" value="KAG8457237.1"/>
    <property type="molecule type" value="Genomic_DNA"/>
</dbReference>
<dbReference type="PANTHER" id="PTHR39290:SF6">
    <property type="entry name" value="S-ADENOSYL-L-METHIONINE-DEPENDENT METHYLTRANSFERASES SUPERFAMILY PROTEIN"/>
    <property type="match status" value="1"/>
</dbReference>
<dbReference type="OrthoDB" id="5411518at2759"/>
<feature type="compositionally biased region" description="Low complexity" evidence="1">
    <location>
        <begin position="288"/>
        <end position="297"/>
    </location>
</feature>
<dbReference type="AlphaFoldDB" id="A0A8J6BZR2"/>
<protein>
    <submittedName>
        <fullName evidence="2">Uncharacterized protein</fullName>
    </submittedName>
</protein>
<keyword evidence="3" id="KW-1185">Reference proteome</keyword>
<sequence>MAAGEYAVLHRRIVRELALPGLERYSALYCSLLVAPLRRIYAWVVPSAAALDALAHAGRADGIVELGAGTGLWASLLRERGVRVHAYDMAPPVLSARPPPATNWQHALPVAADAAAGWLTAPAFTHVERGDTHAARAHGRSLLLLCWPPCEEDATAPAHVRSMARDAIAAHNGSSVALVVDSPWLDSAADGAAPLGSDARDADAPRLEDAFEGAEPREGGVRGAEQRTPQAAGTGALAALRAAGYARTRRLRLPSWPGAPAELQLWARPPRAAERNERPCAEPAALAAAVPATGASARDTTPDSSAEDARADADEAGARALRAKLVARSARELDELLIALSLRASGPLLRGERLLLSRCRRRAGGQLSAAQTVGLALRALRS</sequence>
<dbReference type="Gene3D" id="3.40.50.150">
    <property type="entry name" value="Vaccinia Virus protein VP39"/>
    <property type="match status" value="1"/>
</dbReference>
<accession>A0A8J6BZR2</accession>
<dbReference type="InterPro" id="IPR029063">
    <property type="entry name" value="SAM-dependent_MTases_sf"/>
</dbReference>
<reference evidence="2" key="1">
    <citation type="submission" date="2021-05" db="EMBL/GenBank/DDBJ databases">
        <title>The genome of the haptophyte Pavlova lutheri (Diacronema luteri, Pavlovales) - a model for lipid biosynthesis in eukaryotic algae.</title>
        <authorList>
            <person name="Hulatt C.J."/>
            <person name="Posewitz M.C."/>
        </authorList>
    </citation>
    <scope>NUCLEOTIDE SEQUENCE</scope>
    <source>
        <strain evidence="2">NIVA-4/92</strain>
    </source>
</reference>
<dbReference type="PANTHER" id="PTHR39290">
    <property type="entry name" value="C3H1-TYPE DOMAIN-CONTAINING PROTEIN-RELATED"/>
    <property type="match status" value="1"/>
</dbReference>
<organism evidence="2 3">
    <name type="scientific">Diacronema lutheri</name>
    <name type="common">Unicellular marine alga</name>
    <name type="synonym">Monochrysis lutheri</name>
    <dbReference type="NCBI Taxonomy" id="2081491"/>
    <lineage>
        <taxon>Eukaryota</taxon>
        <taxon>Haptista</taxon>
        <taxon>Haptophyta</taxon>
        <taxon>Pavlovophyceae</taxon>
        <taxon>Pavlovales</taxon>
        <taxon>Pavlovaceae</taxon>
        <taxon>Diacronema</taxon>
    </lineage>
</organism>
<dbReference type="Proteomes" id="UP000751190">
    <property type="component" value="Unassembled WGS sequence"/>
</dbReference>
<comment type="caution">
    <text evidence="2">The sequence shown here is derived from an EMBL/GenBank/DDBJ whole genome shotgun (WGS) entry which is preliminary data.</text>
</comment>
<gene>
    <name evidence="2" type="ORF">KFE25_009816</name>
</gene>